<keyword evidence="3" id="KW-1185">Reference proteome</keyword>
<dbReference type="KEGG" id="csty:KN1_13970"/>
<dbReference type="AlphaFoldDB" id="A0A8D5U6S3"/>
<gene>
    <name evidence="2" type="ORF">KN1_13970</name>
</gene>
<name>A0A8D5U6S3_9CREN</name>
<reference evidence="2 3" key="1">
    <citation type="submission" date="2021-04" db="EMBL/GenBank/DDBJ databases">
        <title>Complete genome sequence of Stygiolobus sp. KN-1.</title>
        <authorList>
            <person name="Nakamura K."/>
            <person name="Sakai H."/>
            <person name="Kurosawa N."/>
        </authorList>
    </citation>
    <scope>NUCLEOTIDE SEQUENCE [LARGE SCALE GENOMIC DNA]</scope>
    <source>
        <strain evidence="2 3">KN-1</strain>
    </source>
</reference>
<dbReference type="RefSeq" id="WP_221290377.1">
    <property type="nucleotide sequence ID" value="NZ_AP024597.1"/>
</dbReference>
<evidence type="ECO:0000313" key="3">
    <source>
        <dbReference type="Proteomes" id="UP000825123"/>
    </source>
</evidence>
<dbReference type="Proteomes" id="UP000825123">
    <property type="component" value="Chromosome"/>
</dbReference>
<dbReference type="SUPFAM" id="SSF81593">
    <property type="entry name" value="Nucleotidyltransferase substrate binding subunit/domain"/>
    <property type="match status" value="1"/>
</dbReference>
<protein>
    <submittedName>
        <fullName evidence="2">DNA-binding protein</fullName>
    </submittedName>
</protein>
<sequence>MDNKDLVRSYVRQAEERIKHAKEALNDGNYPYVVRQCQEAVELLLKASLRFVGVEPPKWHDVGVVLKRESGKFPKWFQELIDELSYYSRVLRKEREPAMYGDEETGTPPEDIYSRFDAEKALQMACRVHEVVVKLVNS</sequence>
<dbReference type="GeneID" id="66163117"/>
<dbReference type="GO" id="GO:0003677">
    <property type="term" value="F:DNA binding"/>
    <property type="evidence" value="ECO:0007669"/>
    <property type="project" value="UniProtKB-KW"/>
</dbReference>
<dbReference type="PROSITE" id="PS50910">
    <property type="entry name" value="HEPN"/>
    <property type="match status" value="1"/>
</dbReference>
<dbReference type="SMART" id="SM00748">
    <property type="entry name" value="HEPN"/>
    <property type="match status" value="1"/>
</dbReference>
<keyword evidence="2" id="KW-0238">DNA-binding</keyword>
<evidence type="ECO:0000259" key="1">
    <source>
        <dbReference type="PROSITE" id="PS50910"/>
    </source>
</evidence>
<dbReference type="Gene3D" id="1.20.120.330">
    <property type="entry name" value="Nucleotidyltransferases domain 2"/>
    <property type="match status" value="1"/>
</dbReference>
<accession>A0A8D5U6S3</accession>
<feature type="domain" description="HEPN" evidence="1">
    <location>
        <begin position="11"/>
        <end position="128"/>
    </location>
</feature>
<proteinExistence type="predicted"/>
<organism evidence="2 3">
    <name type="scientific">Stygiolobus caldivivus</name>
    <dbReference type="NCBI Taxonomy" id="2824673"/>
    <lineage>
        <taxon>Archaea</taxon>
        <taxon>Thermoproteota</taxon>
        <taxon>Thermoprotei</taxon>
        <taxon>Sulfolobales</taxon>
        <taxon>Sulfolobaceae</taxon>
        <taxon>Stygiolobus</taxon>
    </lineage>
</organism>
<dbReference type="EMBL" id="AP024597">
    <property type="protein sequence ID" value="BCU70100.1"/>
    <property type="molecule type" value="Genomic_DNA"/>
</dbReference>
<evidence type="ECO:0000313" key="2">
    <source>
        <dbReference type="EMBL" id="BCU70100.1"/>
    </source>
</evidence>
<dbReference type="InterPro" id="IPR007842">
    <property type="entry name" value="HEPN_dom"/>
</dbReference>
<dbReference type="Pfam" id="PF05168">
    <property type="entry name" value="HEPN"/>
    <property type="match status" value="1"/>
</dbReference>